<sequence>MDKVRNRSDIQHTICMSSLRGMTAASIEDKITKIEKENNVTIEFLWIKGHSALNNNEKDDLLAKEAAVTGEVMDIRLPWSDLKGKAKRDVINRW</sequence>
<evidence type="ECO:0008006" key="3">
    <source>
        <dbReference type="Google" id="ProtNLM"/>
    </source>
</evidence>
<accession>A0AAW1DLS1</accession>
<dbReference type="Gene3D" id="3.30.420.10">
    <property type="entry name" value="Ribonuclease H-like superfamily/Ribonuclease H"/>
    <property type="match status" value="1"/>
</dbReference>
<name>A0AAW1DLS1_9HEMI</name>
<dbReference type="Proteomes" id="UP001461498">
    <property type="component" value="Unassembled WGS sequence"/>
</dbReference>
<dbReference type="AlphaFoldDB" id="A0AAW1DLS1"/>
<dbReference type="GO" id="GO:0003676">
    <property type="term" value="F:nucleic acid binding"/>
    <property type="evidence" value="ECO:0007669"/>
    <property type="project" value="InterPro"/>
</dbReference>
<evidence type="ECO:0000313" key="1">
    <source>
        <dbReference type="EMBL" id="KAK9511888.1"/>
    </source>
</evidence>
<evidence type="ECO:0000313" key="2">
    <source>
        <dbReference type="Proteomes" id="UP001461498"/>
    </source>
</evidence>
<reference evidence="1 2" key="1">
    <citation type="submission" date="2022-12" db="EMBL/GenBank/DDBJ databases">
        <title>Chromosome-level genome assembly of true bugs.</title>
        <authorList>
            <person name="Ma L."/>
            <person name="Li H."/>
        </authorList>
    </citation>
    <scope>NUCLEOTIDE SEQUENCE [LARGE SCALE GENOMIC DNA]</scope>
    <source>
        <strain evidence="1">Lab_2022b</strain>
    </source>
</reference>
<gene>
    <name evidence="1" type="ORF">O3M35_000458</name>
</gene>
<dbReference type="EMBL" id="JAPXFL010000001">
    <property type="protein sequence ID" value="KAK9511888.1"/>
    <property type="molecule type" value="Genomic_DNA"/>
</dbReference>
<protein>
    <recommendedName>
        <fullName evidence="3">RNase H type-1 domain-containing protein</fullName>
    </recommendedName>
</protein>
<comment type="caution">
    <text evidence="1">The sequence shown here is derived from an EMBL/GenBank/DDBJ whole genome shotgun (WGS) entry which is preliminary data.</text>
</comment>
<dbReference type="InterPro" id="IPR036397">
    <property type="entry name" value="RNaseH_sf"/>
</dbReference>
<keyword evidence="2" id="KW-1185">Reference proteome</keyword>
<proteinExistence type="predicted"/>
<organism evidence="1 2">
    <name type="scientific">Rhynocoris fuscipes</name>
    <dbReference type="NCBI Taxonomy" id="488301"/>
    <lineage>
        <taxon>Eukaryota</taxon>
        <taxon>Metazoa</taxon>
        <taxon>Ecdysozoa</taxon>
        <taxon>Arthropoda</taxon>
        <taxon>Hexapoda</taxon>
        <taxon>Insecta</taxon>
        <taxon>Pterygota</taxon>
        <taxon>Neoptera</taxon>
        <taxon>Paraneoptera</taxon>
        <taxon>Hemiptera</taxon>
        <taxon>Heteroptera</taxon>
        <taxon>Panheteroptera</taxon>
        <taxon>Cimicomorpha</taxon>
        <taxon>Reduviidae</taxon>
        <taxon>Harpactorinae</taxon>
        <taxon>Harpactorini</taxon>
        <taxon>Rhynocoris</taxon>
    </lineage>
</organism>